<protein>
    <recommendedName>
        <fullName evidence="1">DUF6546 domain-containing protein</fullName>
    </recommendedName>
</protein>
<dbReference type="OrthoDB" id="4802432at2759"/>
<dbReference type="Proteomes" id="UP000050424">
    <property type="component" value="Unassembled WGS sequence"/>
</dbReference>
<evidence type="ECO:0000313" key="2">
    <source>
        <dbReference type="EMBL" id="KPM39701.1"/>
    </source>
</evidence>
<feature type="domain" description="DUF6546" evidence="1">
    <location>
        <begin position="284"/>
        <end position="476"/>
    </location>
</feature>
<comment type="caution">
    <text evidence="2">The sequence shown here is derived from an EMBL/GenBank/DDBJ whole genome shotgun (WGS) entry which is preliminary data.</text>
</comment>
<organism evidence="2 3">
    <name type="scientific">Neonectria ditissima</name>
    <dbReference type="NCBI Taxonomy" id="78410"/>
    <lineage>
        <taxon>Eukaryota</taxon>
        <taxon>Fungi</taxon>
        <taxon>Dikarya</taxon>
        <taxon>Ascomycota</taxon>
        <taxon>Pezizomycotina</taxon>
        <taxon>Sordariomycetes</taxon>
        <taxon>Hypocreomycetidae</taxon>
        <taxon>Hypocreales</taxon>
        <taxon>Nectriaceae</taxon>
        <taxon>Neonectria</taxon>
    </lineage>
</organism>
<dbReference type="AlphaFoldDB" id="A0A0P7BFG2"/>
<evidence type="ECO:0000259" key="1">
    <source>
        <dbReference type="Pfam" id="PF20183"/>
    </source>
</evidence>
<dbReference type="InterPro" id="IPR046676">
    <property type="entry name" value="DUF6546"/>
</dbReference>
<gene>
    <name evidence="2" type="ORF">AK830_g6876</name>
</gene>
<accession>A0A0P7BFG2</accession>
<evidence type="ECO:0000313" key="3">
    <source>
        <dbReference type="Proteomes" id="UP000050424"/>
    </source>
</evidence>
<sequence>MSSTKASWTGLPPSVRHQILDLLLLEGRSLTGFATVSREWQGVIEPYTFARITLTPSRLAHSEAILSRKRSLVRYIWLRFELERYDCTLCATKDPDLWGMSGIDSEFVMESFQSLFSALSQWEPSGDLILDISVYSPSDPSHWFKYLDLEPDIPPAESSFPPQPPAWFPADDPSHGWIGGRQETAPNSDALEKPFEEIMCQGPFEKEELEMQWWRGLPPIPAITGVLLRQQTRRRWRPNALAAMFGRLPNLKEVCYEPWREWAGMEQCTDQKNKELIVSLGQGNLRRLVIFENFNEHYPPQYMDCDPVRPPNAVLSLKLARASLQLEALSASYMVDASYFFQQACIPYLNWPNLRSLALTSWLLDPSTRAANIDGMLLDAATVVLKMPKLETMEIWNGREGLAVLFRYQASRAGQPAVITLRGTFKLALRPAVARAWIAVAGEHRVVVRSSSVDASIIRSHGDAICHLGLSAHVVRPVSLRQILKEHRARAEGVLDKQM</sequence>
<keyword evidence="3" id="KW-1185">Reference proteome</keyword>
<dbReference type="Pfam" id="PF20183">
    <property type="entry name" value="DUF6546"/>
    <property type="match status" value="1"/>
</dbReference>
<dbReference type="EMBL" id="LKCW01000100">
    <property type="protein sequence ID" value="KPM39701.1"/>
    <property type="molecule type" value="Genomic_DNA"/>
</dbReference>
<reference evidence="2 3" key="1">
    <citation type="submission" date="2015-09" db="EMBL/GenBank/DDBJ databases">
        <title>Draft genome of a European isolate of the apple canker pathogen Neonectria ditissima.</title>
        <authorList>
            <person name="Gomez-Cortecero A."/>
            <person name="Harrison R.J."/>
            <person name="Armitage A.D."/>
        </authorList>
    </citation>
    <scope>NUCLEOTIDE SEQUENCE [LARGE SCALE GENOMIC DNA]</scope>
    <source>
        <strain evidence="2 3">R09/05</strain>
    </source>
</reference>
<name>A0A0P7BFG2_9HYPO</name>
<proteinExistence type="predicted"/>